<evidence type="ECO:0000313" key="2">
    <source>
        <dbReference type="EMBL" id="EME68535.1"/>
    </source>
</evidence>
<comment type="caution">
    <text evidence="2">The sequence shown here is derived from an EMBL/GenBank/DDBJ whole genome shotgun (WGS) entry which is preliminary data.</text>
</comment>
<dbReference type="InterPro" id="IPR027024">
    <property type="entry name" value="UCP027386_ABC_sbc_TM0202"/>
</dbReference>
<gene>
    <name evidence="2" type="ORF">H261_17828</name>
</gene>
<proteinExistence type="predicted"/>
<dbReference type="PIRSF" id="PIRSF027386">
    <property type="entry name" value="UCP027386_ABC_sbc_TM0202"/>
    <property type="match status" value="1"/>
</dbReference>
<dbReference type="InterPro" id="IPR006311">
    <property type="entry name" value="TAT_signal"/>
</dbReference>
<dbReference type="InterPro" id="IPR015168">
    <property type="entry name" value="SsuA/THI5"/>
</dbReference>
<dbReference type="PANTHER" id="PTHR30024">
    <property type="entry name" value="ALIPHATIC SULFONATES-BINDING PROTEIN-RELATED"/>
    <property type="match status" value="1"/>
</dbReference>
<dbReference type="PATRIC" id="fig|1244869.3.peg.3566"/>
<dbReference type="Pfam" id="PF09084">
    <property type="entry name" value="NMT1"/>
    <property type="match status" value="1"/>
</dbReference>
<dbReference type="EMBL" id="AONQ01000061">
    <property type="protein sequence ID" value="EME68535.1"/>
    <property type="molecule type" value="Genomic_DNA"/>
</dbReference>
<organism evidence="2 3">
    <name type="scientific">Paramagnetospirillum caucaseum</name>
    <dbReference type="NCBI Taxonomy" id="1244869"/>
    <lineage>
        <taxon>Bacteria</taxon>
        <taxon>Pseudomonadati</taxon>
        <taxon>Pseudomonadota</taxon>
        <taxon>Alphaproteobacteria</taxon>
        <taxon>Rhodospirillales</taxon>
        <taxon>Magnetospirillaceae</taxon>
        <taxon>Paramagnetospirillum</taxon>
    </lineage>
</organism>
<feature type="domain" description="SsuA/THI5-like" evidence="1">
    <location>
        <begin position="100"/>
        <end position="267"/>
    </location>
</feature>
<dbReference type="OrthoDB" id="9814375at2"/>
<dbReference type="RefSeq" id="WP_008620202.1">
    <property type="nucleotide sequence ID" value="NZ_AONQ01000061.1"/>
</dbReference>
<protein>
    <submittedName>
        <fullName evidence="2">ABC-type sulfonate transport system periplasmic component</fullName>
    </submittedName>
</protein>
<keyword evidence="3" id="KW-1185">Reference proteome</keyword>
<reference evidence="2 3" key="1">
    <citation type="journal article" date="2014" name="Genome Announc.">
        <title>Draft Genome Sequence of Magnetospirillum sp. Strain SO-1, a Freshwater Magnetotactic Bacterium Isolated from the Ol'khovka River, Russia.</title>
        <authorList>
            <person name="Grouzdev D.S."/>
            <person name="Dziuba M.V."/>
            <person name="Sukhacheva M.S."/>
            <person name="Mardanov A.V."/>
            <person name="Beletskiy A.V."/>
            <person name="Kuznetsov B.B."/>
            <person name="Skryabin K.G."/>
        </authorList>
    </citation>
    <scope>NUCLEOTIDE SEQUENCE [LARGE SCALE GENOMIC DNA]</scope>
    <source>
        <strain evidence="2 3">SO-1</strain>
    </source>
</reference>
<dbReference type="SUPFAM" id="SSF53850">
    <property type="entry name" value="Periplasmic binding protein-like II"/>
    <property type="match status" value="1"/>
</dbReference>
<dbReference type="Gene3D" id="3.40.190.10">
    <property type="entry name" value="Periplasmic binding protein-like II"/>
    <property type="match status" value="2"/>
</dbReference>
<sequence length="331" mass="35427">MHQFSRRAVLGGLGGLGVAGLLPSAGRAAPLLDSLTIAGMPATPSVVLAHMVESDALAGHVGKARLKLWRTPDQVRAGVVSGEMKVFGIPAYSCANLKNRGAPVRMLNIMTWGLLYVMSRDPSITRIEDLAGRTILQSFRGDAPDLVFRQILRKLGMNADKDVTLNYVATPTEAGQLFLAGKADVAILQEPMATAIQMRGMQAGISVHRVLDLTEIYGKVNNRKAGIPQAGLGVSEELIQQRPELVRAIHQSCVASARWVGNNPASAGRLGTDYLDLPGPIIERSLPHFRLGVVSAAESRAEMEAFFGDLLEMSPDILGGKLPEGGFYWGV</sequence>
<name>M2Z2J4_9PROT</name>
<dbReference type="PROSITE" id="PS51318">
    <property type="entry name" value="TAT"/>
    <property type="match status" value="1"/>
</dbReference>
<dbReference type="Proteomes" id="UP000011744">
    <property type="component" value="Unassembled WGS sequence"/>
</dbReference>
<accession>M2Z2J4</accession>
<dbReference type="AlphaFoldDB" id="M2Z2J4"/>
<evidence type="ECO:0000313" key="3">
    <source>
        <dbReference type="Proteomes" id="UP000011744"/>
    </source>
</evidence>
<dbReference type="eggNOG" id="COG0715">
    <property type="taxonomic scope" value="Bacteria"/>
</dbReference>
<evidence type="ECO:0000259" key="1">
    <source>
        <dbReference type="Pfam" id="PF09084"/>
    </source>
</evidence>
<dbReference type="STRING" id="1244869.H261_17828"/>
<dbReference type="PANTHER" id="PTHR30024:SF46">
    <property type="entry name" value="ABC TRANSPORTER, SUBSTRATE-BINDING LIPOPROTEIN"/>
    <property type="match status" value="1"/>
</dbReference>